<evidence type="ECO:0000313" key="2">
    <source>
        <dbReference type="Proteomes" id="UP000299102"/>
    </source>
</evidence>
<evidence type="ECO:0000313" key="1">
    <source>
        <dbReference type="EMBL" id="GBP37543.1"/>
    </source>
</evidence>
<proteinExistence type="predicted"/>
<protein>
    <submittedName>
        <fullName evidence="1">Uncharacterized protein</fullName>
    </submittedName>
</protein>
<dbReference type="AlphaFoldDB" id="A0A4C1VFZ8"/>
<comment type="caution">
    <text evidence="1">The sequence shown here is derived from an EMBL/GenBank/DDBJ whole genome shotgun (WGS) entry which is preliminary data.</text>
</comment>
<dbReference type="Proteomes" id="UP000299102">
    <property type="component" value="Unassembled WGS sequence"/>
</dbReference>
<organism evidence="1 2">
    <name type="scientific">Eumeta variegata</name>
    <name type="common">Bagworm moth</name>
    <name type="synonym">Eumeta japonica</name>
    <dbReference type="NCBI Taxonomy" id="151549"/>
    <lineage>
        <taxon>Eukaryota</taxon>
        <taxon>Metazoa</taxon>
        <taxon>Ecdysozoa</taxon>
        <taxon>Arthropoda</taxon>
        <taxon>Hexapoda</taxon>
        <taxon>Insecta</taxon>
        <taxon>Pterygota</taxon>
        <taxon>Neoptera</taxon>
        <taxon>Endopterygota</taxon>
        <taxon>Lepidoptera</taxon>
        <taxon>Glossata</taxon>
        <taxon>Ditrysia</taxon>
        <taxon>Tineoidea</taxon>
        <taxon>Psychidae</taxon>
        <taxon>Oiketicinae</taxon>
        <taxon>Eumeta</taxon>
    </lineage>
</organism>
<accession>A0A4C1VFZ8</accession>
<gene>
    <name evidence="1" type="ORF">EVAR_28796_1</name>
</gene>
<name>A0A4C1VFZ8_EUMVA</name>
<dbReference type="EMBL" id="BGZK01000335">
    <property type="protein sequence ID" value="GBP37543.1"/>
    <property type="molecule type" value="Genomic_DNA"/>
</dbReference>
<keyword evidence="2" id="KW-1185">Reference proteome</keyword>
<reference evidence="1 2" key="1">
    <citation type="journal article" date="2019" name="Commun. Biol.">
        <title>The bagworm genome reveals a unique fibroin gene that provides high tensile strength.</title>
        <authorList>
            <person name="Kono N."/>
            <person name="Nakamura H."/>
            <person name="Ohtoshi R."/>
            <person name="Tomita M."/>
            <person name="Numata K."/>
            <person name="Arakawa K."/>
        </authorList>
    </citation>
    <scope>NUCLEOTIDE SEQUENCE [LARGE SCALE GENOMIC DNA]</scope>
</reference>
<sequence length="132" mass="14972">MNQHLESGANCVRKARRQIRRVSISGEVLETDDKARTKRERAAFVLTKTIEGETIQSGVVGCADAEPGAVLNSRFWNTQNANRFLNHERRDRAVPRRPGSTLMSARPKVNRDECAVKLRKQHSAIQRRRHGS</sequence>